<evidence type="ECO:0000256" key="1">
    <source>
        <dbReference type="SAM" id="MobiDB-lite"/>
    </source>
</evidence>
<dbReference type="Pfam" id="PF22936">
    <property type="entry name" value="Pol_BBD"/>
    <property type="match status" value="1"/>
</dbReference>
<dbReference type="PANTHER" id="PTHR15503:SF45">
    <property type="entry name" value="RNA-DIRECTED DNA POLYMERASE HOMOLOG"/>
    <property type="match status" value="1"/>
</dbReference>
<protein>
    <recommendedName>
        <fullName evidence="2">Retrovirus-related Pol polyprotein from transposon TNT 1-94-like beta-barrel domain-containing protein</fullName>
    </recommendedName>
</protein>
<reference evidence="3 4" key="1">
    <citation type="journal article" date="2018" name="PLoS Genet.">
        <title>Population sequencing reveals clonal diversity and ancestral inbreeding in the grapevine cultivar Chardonnay.</title>
        <authorList>
            <person name="Roach M.J."/>
            <person name="Johnson D.L."/>
            <person name="Bohlmann J."/>
            <person name="van Vuuren H.J."/>
            <person name="Jones S.J."/>
            <person name="Pretorius I.S."/>
            <person name="Schmidt S.A."/>
            <person name="Borneman A.R."/>
        </authorList>
    </citation>
    <scope>NUCLEOTIDE SEQUENCE [LARGE SCALE GENOMIC DNA]</scope>
    <source>
        <strain evidence="4">cv. Chardonnay</strain>
        <tissue evidence="3">Leaf</tissue>
    </source>
</reference>
<name>A0A438EB44_VITVI</name>
<sequence length="158" mass="18180">MMVTWSESEDESSEEENEKKVENMCFMTIDELDEGSKKDKWFLNSGCSTHTIRDESKFAFLTKKNEGYATFGDNAKRKIIGQGNIGFLAYAVNEENDLKLEDIPIVRDYPDIFPEDLPSLPPEREVEFTIDLALKTTPISKAPYRMTPMKLKELKIQL</sequence>
<evidence type="ECO:0000259" key="2">
    <source>
        <dbReference type="Pfam" id="PF22936"/>
    </source>
</evidence>
<evidence type="ECO:0000313" key="4">
    <source>
        <dbReference type="Proteomes" id="UP000288805"/>
    </source>
</evidence>
<dbReference type="InterPro" id="IPR032567">
    <property type="entry name" value="RTL1-rel"/>
</dbReference>
<dbReference type="AlphaFoldDB" id="A0A438EB44"/>
<dbReference type="InterPro" id="IPR054722">
    <property type="entry name" value="PolX-like_BBD"/>
</dbReference>
<gene>
    <name evidence="3" type="ORF">CK203_087095</name>
</gene>
<dbReference type="Proteomes" id="UP000288805">
    <property type="component" value="Unassembled WGS sequence"/>
</dbReference>
<feature type="compositionally biased region" description="Acidic residues" evidence="1">
    <location>
        <begin position="7"/>
        <end position="16"/>
    </location>
</feature>
<comment type="caution">
    <text evidence="3">The sequence shown here is derived from an EMBL/GenBank/DDBJ whole genome shotgun (WGS) entry which is preliminary data.</text>
</comment>
<organism evidence="3 4">
    <name type="scientific">Vitis vinifera</name>
    <name type="common">Grape</name>
    <dbReference type="NCBI Taxonomy" id="29760"/>
    <lineage>
        <taxon>Eukaryota</taxon>
        <taxon>Viridiplantae</taxon>
        <taxon>Streptophyta</taxon>
        <taxon>Embryophyta</taxon>
        <taxon>Tracheophyta</taxon>
        <taxon>Spermatophyta</taxon>
        <taxon>Magnoliopsida</taxon>
        <taxon>eudicotyledons</taxon>
        <taxon>Gunneridae</taxon>
        <taxon>Pentapetalae</taxon>
        <taxon>rosids</taxon>
        <taxon>Vitales</taxon>
        <taxon>Vitaceae</taxon>
        <taxon>Viteae</taxon>
        <taxon>Vitis</taxon>
    </lineage>
</organism>
<feature type="region of interest" description="Disordered" evidence="1">
    <location>
        <begin position="1"/>
        <end position="20"/>
    </location>
</feature>
<evidence type="ECO:0000313" key="3">
    <source>
        <dbReference type="EMBL" id="RVW44872.1"/>
    </source>
</evidence>
<dbReference type="EMBL" id="QGNW01001341">
    <property type="protein sequence ID" value="RVW44872.1"/>
    <property type="molecule type" value="Genomic_DNA"/>
</dbReference>
<accession>A0A438EB44</accession>
<proteinExistence type="predicted"/>
<feature type="domain" description="Retrovirus-related Pol polyprotein from transposon TNT 1-94-like beta-barrel" evidence="2">
    <location>
        <begin position="41"/>
        <end position="103"/>
    </location>
</feature>
<dbReference type="PANTHER" id="PTHR15503">
    <property type="entry name" value="LDOC1 RELATED"/>
    <property type="match status" value="1"/>
</dbReference>